<dbReference type="OrthoDB" id="3291296at2"/>
<feature type="DNA-binding region" description="H-T-H motif" evidence="5">
    <location>
        <begin position="31"/>
        <end position="50"/>
    </location>
</feature>
<dbReference type="STRING" id="758803.SAMN05421803_11063"/>
<gene>
    <name evidence="7" type="ORF">SAMN05421803_11063</name>
</gene>
<dbReference type="Pfam" id="PF02909">
    <property type="entry name" value="TetR_C_1"/>
    <property type="match status" value="1"/>
</dbReference>
<dbReference type="GO" id="GO:0000976">
    <property type="term" value="F:transcription cis-regulatory region binding"/>
    <property type="evidence" value="ECO:0007669"/>
    <property type="project" value="TreeGrafter"/>
</dbReference>
<keyword evidence="4" id="KW-0804">Transcription</keyword>
<dbReference type="EMBL" id="FQZK01000010">
    <property type="protein sequence ID" value="SHJ83242.1"/>
    <property type="molecule type" value="Genomic_DNA"/>
</dbReference>
<evidence type="ECO:0000256" key="2">
    <source>
        <dbReference type="ARBA" id="ARBA00023015"/>
    </source>
</evidence>
<feature type="domain" description="HTH tetR-type" evidence="6">
    <location>
        <begin position="8"/>
        <end position="68"/>
    </location>
</feature>
<sequence length="213" mass="23330">MARPKTPILSRAGIRRAALALIDRDGLDGLSMRKLAEELDVRAASLYSHYRTKEELLAAIAEEVTRDIEVSAFESGDWRRGLTAWARSYRGALAAHPNLLPVIAAGPGRREEALRRADAIHGGLVGAGWPPRYATMIGASTRYLVLGSATGSFARGFDDDVRVYRDRYPNLSQAHRLAEHAAEIDEDSFELALSSFLDGLTALYARVRTEPGP</sequence>
<protein>
    <submittedName>
        <fullName evidence="7">Tetracyclin repressor, C-terminal all-alpha domain</fullName>
    </submittedName>
</protein>
<evidence type="ECO:0000256" key="1">
    <source>
        <dbReference type="ARBA" id="ARBA00022491"/>
    </source>
</evidence>
<dbReference type="PANTHER" id="PTHR30055">
    <property type="entry name" value="HTH-TYPE TRANSCRIPTIONAL REGULATOR RUTR"/>
    <property type="match status" value="1"/>
</dbReference>
<dbReference type="Pfam" id="PF00440">
    <property type="entry name" value="TetR_N"/>
    <property type="match status" value="1"/>
</dbReference>
<organism evidence="7 8">
    <name type="scientific">Nocardiopsis flavescens</name>
    <dbReference type="NCBI Taxonomy" id="758803"/>
    <lineage>
        <taxon>Bacteria</taxon>
        <taxon>Bacillati</taxon>
        <taxon>Actinomycetota</taxon>
        <taxon>Actinomycetes</taxon>
        <taxon>Streptosporangiales</taxon>
        <taxon>Nocardiopsidaceae</taxon>
        <taxon>Nocardiopsis</taxon>
    </lineage>
</organism>
<dbReference type="InterPro" id="IPR009057">
    <property type="entry name" value="Homeodomain-like_sf"/>
</dbReference>
<evidence type="ECO:0000313" key="8">
    <source>
        <dbReference type="Proteomes" id="UP000184452"/>
    </source>
</evidence>
<keyword evidence="3 5" id="KW-0238">DNA-binding</keyword>
<evidence type="ECO:0000256" key="3">
    <source>
        <dbReference type="ARBA" id="ARBA00023125"/>
    </source>
</evidence>
<dbReference type="PRINTS" id="PR00400">
    <property type="entry name" value="TETREPRESSOR"/>
</dbReference>
<dbReference type="InterPro" id="IPR001647">
    <property type="entry name" value="HTH_TetR"/>
</dbReference>
<keyword evidence="2" id="KW-0805">Transcription regulation</keyword>
<evidence type="ECO:0000256" key="4">
    <source>
        <dbReference type="ARBA" id="ARBA00023163"/>
    </source>
</evidence>
<dbReference type="SUPFAM" id="SSF46689">
    <property type="entry name" value="Homeodomain-like"/>
    <property type="match status" value="1"/>
</dbReference>
<dbReference type="AlphaFoldDB" id="A0A1M6MIE7"/>
<dbReference type="SUPFAM" id="SSF48498">
    <property type="entry name" value="Tetracyclin repressor-like, C-terminal domain"/>
    <property type="match status" value="1"/>
</dbReference>
<dbReference type="Gene3D" id="1.10.357.10">
    <property type="entry name" value="Tetracycline Repressor, domain 2"/>
    <property type="match status" value="1"/>
</dbReference>
<dbReference type="GO" id="GO:0003700">
    <property type="term" value="F:DNA-binding transcription factor activity"/>
    <property type="evidence" value="ECO:0007669"/>
    <property type="project" value="TreeGrafter"/>
</dbReference>
<reference evidence="7 8" key="1">
    <citation type="submission" date="2016-11" db="EMBL/GenBank/DDBJ databases">
        <authorList>
            <person name="Jaros S."/>
            <person name="Januszkiewicz K."/>
            <person name="Wedrychowicz H."/>
        </authorList>
    </citation>
    <scope>NUCLEOTIDE SEQUENCE [LARGE SCALE GENOMIC DNA]</scope>
    <source>
        <strain evidence="7 8">CGMCC 4.5723</strain>
    </source>
</reference>
<name>A0A1M6MIE7_9ACTN</name>
<dbReference type="InterPro" id="IPR036271">
    <property type="entry name" value="Tet_transcr_reg_TetR-rel_C_sf"/>
</dbReference>
<keyword evidence="8" id="KW-1185">Reference proteome</keyword>
<accession>A0A1M6MIE7</accession>
<dbReference type="InterPro" id="IPR050109">
    <property type="entry name" value="HTH-type_TetR-like_transc_reg"/>
</dbReference>
<keyword evidence="1" id="KW-0678">Repressor</keyword>
<dbReference type="GO" id="GO:0046677">
    <property type="term" value="P:response to antibiotic"/>
    <property type="evidence" value="ECO:0007669"/>
    <property type="project" value="InterPro"/>
</dbReference>
<dbReference type="InterPro" id="IPR004111">
    <property type="entry name" value="Repressor_TetR_C"/>
</dbReference>
<proteinExistence type="predicted"/>
<dbReference type="InterPro" id="IPR003012">
    <property type="entry name" value="Tet_transcr_reg_TetR"/>
</dbReference>
<dbReference type="PRINTS" id="PR00455">
    <property type="entry name" value="HTHTETR"/>
</dbReference>
<dbReference type="PANTHER" id="PTHR30055:SF151">
    <property type="entry name" value="TRANSCRIPTIONAL REGULATORY PROTEIN"/>
    <property type="match status" value="1"/>
</dbReference>
<evidence type="ECO:0000259" key="6">
    <source>
        <dbReference type="PROSITE" id="PS50977"/>
    </source>
</evidence>
<dbReference type="Proteomes" id="UP000184452">
    <property type="component" value="Unassembled WGS sequence"/>
</dbReference>
<dbReference type="RefSeq" id="WP_073380352.1">
    <property type="nucleotide sequence ID" value="NZ_FQZK01000010.1"/>
</dbReference>
<evidence type="ECO:0000256" key="5">
    <source>
        <dbReference type="PROSITE-ProRule" id="PRU00335"/>
    </source>
</evidence>
<evidence type="ECO:0000313" key="7">
    <source>
        <dbReference type="EMBL" id="SHJ83242.1"/>
    </source>
</evidence>
<dbReference type="PROSITE" id="PS50977">
    <property type="entry name" value="HTH_TETR_2"/>
    <property type="match status" value="1"/>
</dbReference>
<dbReference type="GO" id="GO:0045892">
    <property type="term" value="P:negative regulation of DNA-templated transcription"/>
    <property type="evidence" value="ECO:0007669"/>
    <property type="project" value="InterPro"/>
</dbReference>